<dbReference type="GO" id="GO:0008168">
    <property type="term" value="F:methyltransferase activity"/>
    <property type="evidence" value="ECO:0007669"/>
    <property type="project" value="UniProtKB-KW"/>
</dbReference>
<dbReference type="SUPFAM" id="SSF53335">
    <property type="entry name" value="S-adenosyl-L-methionine-dependent methyltransferases"/>
    <property type="match status" value="2"/>
</dbReference>
<keyword evidence="4" id="KW-0460">Magnesium</keyword>
<protein>
    <recommendedName>
        <fullName evidence="7">S-adenosylmethionine-dependent methyltransferase</fullName>
    </recommendedName>
</protein>
<dbReference type="OrthoDB" id="1523883at2759"/>
<organism evidence="5 6">
    <name type="scientific">Rhamnella rubrinervis</name>
    <dbReference type="NCBI Taxonomy" id="2594499"/>
    <lineage>
        <taxon>Eukaryota</taxon>
        <taxon>Viridiplantae</taxon>
        <taxon>Streptophyta</taxon>
        <taxon>Embryophyta</taxon>
        <taxon>Tracheophyta</taxon>
        <taxon>Spermatophyta</taxon>
        <taxon>Magnoliopsida</taxon>
        <taxon>eudicotyledons</taxon>
        <taxon>Gunneridae</taxon>
        <taxon>Pentapetalae</taxon>
        <taxon>rosids</taxon>
        <taxon>fabids</taxon>
        <taxon>Rosales</taxon>
        <taxon>Rhamnaceae</taxon>
        <taxon>rhamnoid group</taxon>
        <taxon>Rhamneae</taxon>
        <taxon>Rhamnella</taxon>
    </lineage>
</organism>
<keyword evidence="3" id="KW-0479">Metal-binding</keyword>
<proteinExistence type="predicted"/>
<accession>A0A8K0E5K8</accession>
<keyword evidence="1" id="KW-0489">Methyltransferase</keyword>
<evidence type="ECO:0000313" key="6">
    <source>
        <dbReference type="Proteomes" id="UP000796880"/>
    </source>
</evidence>
<evidence type="ECO:0000313" key="5">
    <source>
        <dbReference type="EMBL" id="KAF3437227.1"/>
    </source>
</evidence>
<dbReference type="InterPro" id="IPR042086">
    <property type="entry name" value="MeTrfase_capping"/>
</dbReference>
<dbReference type="EMBL" id="VOIH02000009">
    <property type="protein sequence ID" value="KAF3437227.1"/>
    <property type="molecule type" value="Genomic_DNA"/>
</dbReference>
<evidence type="ECO:0000256" key="2">
    <source>
        <dbReference type="ARBA" id="ARBA00022679"/>
    </source>
</evidence>
<dbReference type="PANTHER" id="PTHR31009">
    <property type="entry name" value="S-ADENOSYL-L-METHIONINE:CARBOXYL METHYLTRANSFERASE FAMILY PROTEIN"/>
    <property type="match status" value="1"/>
</dbReference>
<evidence type="ECO:0008006" key="7">
    <source>
        <dbReference type="Google" id="ProtNLM"/>
    </source>
</evidence>
<dbReference type="GO" id="GO:0046872">
    <property type="term" value="F:metal ion binding"/>
    <property type="evidence" value="ECO:0007669"/>
    <property type="project" value="UniProtKB-KW"/>
</dbReference>
<sequence length="597" mass="67382">MEKQEAVVFPMNGGSGLHSYARNSTFQRKGVVLATQLINKGIGEKLELSNFAGSKTFRVADLGCSVGPNTFLAVQNIVDSVEHKYKRQALGHLIPEFQVFFNDHVSNDFNQLFASLPPKRRYYAIGVPGSFYDRLFPSSSLHFVHSSFAAQWFSEVPKELVDKTSPAWNKGRIHYSNSSKEVVECYEAQFSKDMHRFLNARAQELMHGGFMALVLPACPDGTPHNQVFVNKTTELLGVCLVDMAKRGIISEEKVDTFNHPQYLPTFKQMEAIVERNGHFNIEIMESLPLEKPSPSVAAGAVRASLGPVVEKHFGDESFDELFDLLQATEDAKELIQKAIDEKLEIINFSSPNTFRVADLGVPEGVVDKSSPSWNKGRIHYSISADEVLKSYEAQYFKDMHRFLSARAQEIVHGGLIAFVVPASQMEPHILNHVYAHDGQLPKSERNCFWEVINIMIYEIEKDFQLHNFLPRPFENLHRIVRCCTGTTVKGTITEEKVDSFNIPVHNACAQQVEEVVKSNGRFSIKIMESLPHENPQPRAFASRLRAGLGGLIIQHYGDEIDLDKLFNLYCQKLEESSLSVPYLNLESNKLYLFYSNV</sequence>
<dbReference type="AlphaFoldDB" id="A0A8K0E5K8"/>
<keyword evidence="6" id="KW-1185">Reference proteome</keyword>
<dbReference type="InterPro" id="IPR029063">
    <property type="entry name" value="SAM-dependent_MTases_sf"/>
</dbReference>
<dbReference type="Gene3D" id="1.10.1200.270">
    <property type="entry name" value="Methyltransferase, alpha-helical capping domain"/>
    <property type="match status" value="1"/>
</dbReference>
<comment type="caution">
    <text evidence="5">The sequence shown here is derived from an EMBL/GenBank/DDBJ whole genome shotgun (WGS) entry which is preliminary data.</text>
</comment>
<dbReference type="Gene3D" id="3.40.50.150">
    <property type="entry name" value="Vaccinia Virus protein VP39"/>
    <property type="match status" value="2"/>
</dbReference>
<dbReference type="Proteomes" id="UP000796880">
    <property type="component" value="Unassembled WGS sequence"/>
</dbReference>
<keyword evidence="2" id="KW-0808">Transferase</keyword>
<evidence type="ECO:0000256" key="1">
    <source>
        <dbReference type="ARBA" id="ARBA00022603"/>
    </source>
</evidence>
<evidence type="ECO:0000256" key="3">
    <source>
        <dbReference type="ARBA" id="ARBA00022723"/>
    </source>
</evidence>
<dbReference type="GO" id="GO:0032259">
    <property type="term" value="P:methylation"/>
    <property type="evidence" value="ECO:0007669"/>
    <property type="project" value="UniProtKB-KW"/>
</dbReference>
<reference evidence="5" key="1">
    <citation type="submission" date="2020-03" db="EMBL/GenBank/DDBJ databases">
        <title>A high-quality chromosome-level genome assembly of a woody plant with both climbing and erect habits, Rhamnella rubrinervis.</title>
        <authorList>
            <person name="Lu Z."/>
            <person name="Yang Y."/>
            <person name="Zhu X."/>
            <person name="Sun Y."/>
        </authorList>
    </citation>
    <scope>NUCLEOTIDE SEQUENCE</scope>
    <source>
        <strain evidence="5">BYM</strain>
        <tissue evidence="5">Leaf</tissue>
    </source>
</reference>
<dbReference type="InterPro" id="IPR005299">
    <property type="entry name" value="MeTrfase_7"/>
</dbReference>
<name>A0A8K0E5K8_9ROSA</name>
<gene>
    <name evidence="5" type="ORF">FNV43_RR19980</name>
</gene>
<dbReference type="Pfam" id="PF03492">
    <property type="entry name" value="Methyltransf_7"/>
    <property type="match status" value="3"/>
</dbReference>
<evidence type="ECO:0000256" key="4">
    <source>
        <dbReference type="ARBA" id="ARBA00022842"/>
    </source>
</evidence>